<evidence type="ECO:0000313" key="11">
    <source>
        <dbReference type="EMBL" id="KAK7802756.1"/>
    </source>
</evidence>
<reference evidence="11 12" key="1">
    <citation type="journal article" date="2023" name="bioRxiv">
        <title>Conserved and derived expression patterns and positive selection on dental genes reveal complex evolutionary context of ever-growing rodent molars.</title>
        <authorList>
            <person name="Calamari Z.T."/>
            <person name="Song A."/>
            <person name="Cohen E."/>
            <person name="Akter M."/>
            <person name="Roy R.D."/>
            <person name="Hallikas O."/>
            <person name="Christensen M.M."/>
            <person name="Li P."/>
            <person name="Marangoni P."/>
            <person name="Jernvall J."/>
            <person name="Klein O.D."/>
        </authorList>
    </citation>
    <scope>NUCLEOTIDE SEQUENCE [LARGE SCALE GENOMIC DNA]</scope>
    <source>
        <strain evidence="11">V071</strain>
    </source>
</reference>
<feature type="domain" description="Tubulin/FtsZ 2-layer sandwich" evidence="10">
    <location>
        <begin position="75"/>
        <end position="208"/>
    </location>
</feature>
<dbReference type="GO" id="GO:0007017">
    <property type="term" value="P:microtubule-based process"/>
    <property type="evidence" value="ECO:0007669"/>
    <property type="project" value="InterPro"/>
</dbReference>
<comment type="catalytic activity">
    <reaction evidence="9">
        <text>GTP + H2O = GDP + phosphate + H(+)</text>
        <dbReference type="Rhea" id="RHEA:19669"/>
        <dbReference type="ChEBI" id="CHEBI:15377"/>
        <dbReference type="ChEBI" id="CHEBI:15378"/>
        <dbReference type="ChEBI" id="CHEBI:37565"/>
        <dbReference type="ChEBI" id="CHEBI:43474"/>
        <dbReference type="ChEBI" id="CHEBI:58189"/>
    </reaction>
    <physiologicalReaction direction="left-to-right" evidence="9">
        <dbReference type="Rhea" id="RHEA:19670"/>
    </physiologicalReaction>
</comment>
<evidence type="ECO:0000256" key="9">
    <source>
        <dbReference type="ARBA" id="ARBA00049117"/>
    </source>
</evidence>
<dbReference type="SUPFAM" id="SSF55307">
    <property type="entry name" value="Tubulin C-terminal domain-like"/>
    <property type="match status" value="1"/>
</dbReference>
<dbReference type="GO" id="GO:0005737">
    <property type="term" value="C:cytoplasm"/>
    <property type="evidence" value="ECO:0007669"/>
    <property type="project" value="UniProtKB-SubCell"/>
</dbReference>
<sequence length="225" mass="25345">MPGDRFLLGKEHNILTFLQLLHRGQAAVLIGHAFWELYYLEHGIQSDDQMPSDRSRVGGDDSFSTFNEKDCVHPVLYLHVHFPLVTCAPVISTEKAYHEQLSVAETTNVYFVPANQLVKYDRCHRKRMVCCLLYHGDVVPEDANGAIATMEMRCTIQFVNWCPIGFKIGIDCQPPSVVPGGDLAKAQRSVCMLSNTTDIAEAWFCLDHKFDLIYVKCAFCILVCG</sequence>
<dbReference type="GO" id="GO:0016787">
    <property type="term" value="F:hydrolase activity"/>
    <property type="evidence" value="ECO:0007669"/>
    <property type="project" value="UniProtKB-KW"/>
</dbReference>
<dbReference type="InterPro" id="IPR037103">
    <property type="entry name" value="Tubulin/FtsZ-like_C"/>
</dbReference>
<comment type="caution">
    <text evidence="11">The sequence shown here is derived from an EMBL/GenBank/DDBJ whole genome shotgun (WGS) entry which is preliminary data.</text>
</comment>
<evidence type="ECO:0000256" key="5">
    <source>
        <dbReference type="ARBA" id="ARBA00022723"/>
    </source>
</evidence>
<evidence type="ECO:0000256" key="6">
    <source>
        <dbReference type="ARBA" id="ARBA00022741"/>
    </source>
</evidence>
<evidence type="ECO:0000313" key="12">
    <source>
        <dbReference type="Proteomes" id="UP001488838"/>
    </source>
</evidence>
<evidence type="ECO:0000256" key="2">
    <source>
        <dbReference type="ARBA" id="ARBA00009636"/>
    </source>
</evidence>
<dbReference type="Gene3D" id="3.40.50.1440">
    <property type="entry name" value="Tubulin/FtsZ, GTPase domain"/>
    <property type="match status" value="1"/>
</dbReference>
<keyword evidence="12" id="KW-1185">Reference proteome</keyword>
<dbReference type="AlphaFoldDB" id="A0AAW0HML0"/>
<keyword evidence="5" id="KW-0479">Metal-binding</keyword>
<dbReference type="FunFam" id="3.30.1330.20:FF:000001">
    <property type="entry name" value="Tubulin alpha chain"/>
    <property type="match status" value="1"/>
</dbReference>
<keyword evidence="7" id="KW-0378">Hydrolase</keyword>
<protein>
    <recommendedName>
        <fullName evidence="10">Tubulin/FtsZ 2-layer sandwich domain-containing protein</fullName>
    </recommendedName>
</protein>
<keyword evidence="6" id="KW-0547">Nucleotide-binding</keyword>
<organism evidence="11 12">
    <name type="scientific">Myodes glareolus</name>
    <name type="common">Bank vole</name>
    <name type="synonym">Clethrionomys glareolus</name>
    <dbReference type="NCBI Taxonomy" id="447135"/>
    <lineage>
        <taxon>Eukaryota</taxon>
        <taxon>Metazoa</taxon>
        <taxon>Chordata</taxon>
        <taxon>Craniata</taxon>
        <taxon>Vertebrata</taxon>
        <taxon>Euteleostomi</taxon>
        <taxon>Mammalia</taxon>
        <taxon>Eutheria</taxon>
        <taxon>Euarchontoglires</taxon>
        <taxon>Glires</taxon>
        <taxon>Rodentia</taxon>
        <taxon>Myomorpha</taxon>
        <taxon>Muroidea</taxon>
        <taxon>Cricetidae</taxon>
        <taxon>Arvicolinae</taxon>
        <taxon>Myodes</taxon>
    </lineage>
</organism>
<dbReference type="InterPro" id="IPR008280">
    <property type="entry name" value="Tub_FtsZ_C"/>
</dbReference>
<evidence type="ECO:0000256" key="1">
    <source>
        <dbReference type="ARBA" id="ARBA00004496"/>
    </source>
</evidence>
<keyword evidence="4" id="KW-0493">Microtubule</keyword>
<dbReference type="InterPro" id="IPR036525">
    <property type="entry name" value="Tubulin/FtsZ_GTPase_sf"/>
</dbReference>
<dbReference type="InterPro" id="IPR000217">
    <property type="entry name" value="Tubulin"/>
</dbReference>
<dbReference type="Pfam" id="PF03953">
    <property type="entry name" value="Tubulin_C"/>
    <property type="match status" value="1"/>
</dbReference>
<dbReference type="InterPro" id="IPR018316">
    <property type="entry name" value="Tubulin/FtsZ_2-layer-sand-dom"/>
</dbReference>
<evidence type="ECO:0000256" key="3">
    <source>
        <dbReference type="ARBA" id="ARBA00022490"/>
    </source>
</evidence>
<name>A0AAW0HML0_MYOGA</name>
<dbReference type="PANTHER" id="PTHR11588">
    <property type="entry name" value="TUBULIN"/>
    <property type="match status" value="1"/>
</dbReference>
<comment type="similarity">
    <text evidence="2">Belongs to the tubulin family.</text>
</comment>
<evidence type="ECO:0000256" key="8">
    <source>
        <dbReference type="ARBA" id="ARBA00023134"/>
    </source>
</evidence>
<gene>
    <name evidence="11" type="ORF">U0070_005794</name>
</gene>
<dbReference type="Gene3D" id="3.30.1330.20">
    <property type="entry name" value="Tubulin/FtsZ, C-terminal domain"/>
    <property type="match status" value="1"/>
</dbReference>
<dbReference type="SUPFAM" id="SSF52490">
    <property type="entry name" value="Tubulin nucleotide-binding domain-like"/>
    <property type="match status" value="1"/>
</dbReference>
<evidence type="ECO:0000256" key="4">
    <source>
        <dbReference type="ARBA" id="ARBA00022701"/>
    </source>
</evidence>
<proteinExistence type="inferred from homology"/>
<evidence type="ECO:0000256" key="7">
    <source>
        <dbReference type="ARBA" id="ARBA00022801"/>
    </source>
</evidence>
<comment type="subcellular location">
    <subcellularLocation>
        <location evidence="1">Cytoplasm</location>
    </subcellularLocation>
</comment>
<dbReference type="GO" id="GO:0005525">
    <property type="term" value="F:GTP binding"/>
    <property type="evidence" value="ECO:0007669"/>
    <property type="project" value="UniProtKB-KW"/>
</dbReference>
<keyword evidence="8" id="KW-0342">GTP-binding</keyword>
<dbReference type="Proteomes" id="UP001488838">
    <property type="component" value="Unassembled WGS sequence"/>
</dbReference>
<evidence type="ECO:0000259" key="10">
    <source>
        <dbReference type="SMART" id="SM00865"/>
    </source>
</evidence>
<dbReference type="EMBL" id="JBBHLL010000446">
    <property type="protein sequence ID" value="KAK7802756.1"/>
    <property type="molecule type" value="Genomic_DNA"/>
</dbReference>
<dbReference type="SMART" id="SM00865">
    <property type="entry name" value="Tubulin_C"/>
    <property type="match status" value="1"/>
</dbReference>
<accession>A0AAW0HML0</accession>
<dbReference type="GO" id="GO:0005874">
    <property type="term" value="C:microtubule"/>
    <property type="evidence" value="ECO:0007669"/>
    <property type="project" value="UniProtKB-KW"/>
</dbReference>
<dbReference type="GO" id="GO:0046872">
    <property type="term" value="F:metal ion binding"/>
    <property type="evidence" value="ECO:0007669"/>
    <property type="project" value="UniProtKB-KW"/>
</dbReference>
<keyword evidence="3" id="KW-0963">Cytoplasm</keyword>